<keyword evidence="1" id="KW-0732">Signal</keyword>
<protein>
    <submittedName>
        <fullName evidence="2">Uncharacterized protein</fullName>
    </submittedName>
</protein>
<evidence type="ECO:0000256" key="1">
    <source>
        <dbReference type="SAM" id="SignalP"/>
    </source>
</evidence>
<keyword evidence="3" id="KW-1185">Reference proteome</keyword>
<dbReference type="OrthoDB" id="7059217at2"/>
<dbReference type="EMBL" id="SOBT01000011">
    <property type="protein sequence ID" value="TDU25828.1"/>
    <property type="molecule type" value="Genomic_DNA"/>
</dbReference>
<sequence length="340" mass="35580">MLPFTRHLSRPLLALLLPLSVATAQAAPDIAKDNAGSIKGQTQVVIAEFGVEFYTQIHAQGRAGGASAAITTHLVGVSDASLQAITDQAYADTVSALTAAGFQVMDSAALQSQPIYQELAGKYGQPAPFLFSDGSIVDSQPSLSRIFAPAGMKVFIASGKARGDLRQRIDVQNQARGDREGELAKAVGATLLHVNYLVSFGETSATKNGLLAGIAGKARVSIDAKPLLVAEETQIQFVTSAGKRTFTNSKRPRHTGAVYLDEPLVSPVADLFALTETTTAETKRADGMFNAVGSLLGSSAAEKNKANEVAVSNEDNYRSTYQALIGEAATALVGTLAANR</sequence>
<reference evidence="2 3" key="1">
    <citation type="submission" date="2019-03" db="EMBL/GenBank/DDBJ databases">
        <title>Genomic Encyclopedia of Type Strains, Phase IV (KMG-IV): sequencing the most valuable type-strain genomes for metagenomic binning, comparative biology and taxonomic classification.</title>
        <authorList>
            <person name="Goeker M."/>
        </authorList>
    </citation>
    <scope>NUCLEOTIDE SEQUENCE [LARGE SCALE GENOMIC DNA]</scope>
    <source>
        <strain evidence="2 3">DSM 26377</strain>
    </source>
</reference>
<dbReference type="Proteomes" id="UP000295341">
    <property type="component" value="Unassembled WGS sequence"/>
</dbReference>
<gene>
    <name evidence="2" type="ORF">DFR24_4273</name>
</gene>
<evidence type="ECO:0000313" key="3">
    <source>
        <dbReference type="Proteomes" id="UP000295341"/>
    </source>
</evidence>
<dbReference type="AlphaFoldDB" id="A0A4S3K4V3"/>
<organism evidence="2 3">
    <name type="scientific">Panacagrimonas perspica</name>
    <dbReference type="NCBI Taxonomy" id="381431"/>
    <lineage>
        <taxon>Bacteria</taxon>
        <taxon>Pseudomonadati</taxon>
        <taxon>Pseudomonadota</taxon>
        <taxon>Gammaproteobacteria</taxon>
        <taxon>Nevskiales</taxon>
        <taxon>Nevskiaceae</taxon>
        <taxon>Panacagrimonas</taxon>
    </lineage>
</organism>
<dbReference type="RefSeq" id="WP_133883410.1">
    <property type="nucleotide sequence ID" value="NZ_MWIN01000013.1"/>
</dbReference>
<proteinExistence type="predicted"/>
<name>A0A4S3K4V3_9GAMM</name>
<accession>A0A4S3K4V3</accession>
<comment type="caution">
    <text evidence="2">The sequence shown here is derived from an EMBL/GenBank/DDBJ whole genome shotgun (WGS) entry which is preliminary data.</text>
</comment>
<evidence type="ECO:0000313" key="2">
    <source>
        <dbReference type="EMBL" id="TDU25828.1"/>
    </source>
</evidence>
<feature type="chain" id="PRO_5030100184" evidence="1">
    <location>
        <begin position="27"/>
        <end position="340"/>
    </location>
</feature>
<feature type="signal peptide" evidence="1">
    <location>
        <begin position="1"/>
        <end position="26"/>
    </location>
</feature>